<dbReference type="PANTHER" id="PTHR40624">
    <property type="entry name" value="BIOSYNTHESIS MONOOXYGENASE, PUTATIVE (AFU_ORTHOLOGUE AFUA_1G12025)-RELATED"/>
    <property type="match status" value="1"/>
</dbReference>
<organism evidence="2 3">
    <name type="scientific">Edaphochlamys debaryana</name>
    <dbReference type="NCBI Taxonomy" id="47281"/>
    <lineage>
        <taxon>Eukaryota</taxon>
        <taxon>Viridiplantae</taxon>
        <taxon>Chlorophyta</taxon>
        <taxon>core chlorophytes</taxon>
        <taxon>Chlorophyceae</taxon>
        <taxon>CS clade</taxon>
        <taxon>Chlamydomonadales</taxon>
        <taxon>Chlamydomonadales incertae sedis</taxon>
        <taxon>Edaphochlamys</taxon>
    </lineage>
</organism>
<name>A0A835YAU6_9CHLO</name>
<dbReference type="Proteomes" id="UP000612055">
    <property type="component" value="Unassembled WGS sequence"/>
</dbReference>
<protein>
    <recommendedName>
        <fullName evidence="1">ABM domain-containing protein</fullName>
    </recommendedName>
</protein>
<dbReference type="PANTHER" id="PTHR40624:SF1">
    <property type="entry name" value="BIOSYNTHESIS MONOOXYGENASE, PUTATIVE (AFU_ORTHOLOGUE AFUA_1G12025)-RELATED"/>
    <property type="match status" value="1"/>
</dbReference>
<dbReference type="PROSITE" id="PS51725">
    <property type="entry name" value="ABM"/>
    <property type="match status" value="1"/>
</dbReference>
<dbReference type="OrthoDB" id="10011777at2759"/>
<reference evidence="2" key="1">
    <citation type="journal article" date="2020" name="bioRxiv">
        <title>Comparative genomics of Chlamydomonas.</title>
        <authorList>
            <person name="Craig R.J."/>
            <person name="Hasan A.R."/>
            <person name="Ness R.W."/>
            <person name="Keightley P.D."/>
        </authorList>
    </citation>
    <scope>NUCLEOTIDE SEQUENCE</scope>
    <source>
        <strain evidence="2">CCAP 11/70</strain>
    </source>
</reference>
<feature type="domain" description="ABM" evidence="1">
    <location>
        <begin position="8"/>
        <end position="101"/>
    </location>
</feature>
<keyword evidence="3" id="KW-1185">Reference proteome</keyword>
<accession>A0A835YAU6</accession>
<dbReference type="SUPFAM" id="SSF54909">
    <property type="entry name" value="Dimeric alpha+beta barrel"/>
    <property type="match status" value="1"/>
</dbReference>
<dbReference type="AlphaFoldDB" id="A0A835YAU6"/>
<dbReference type="Pfam" id="PF03992">
    <property type="entry name" value="ABM"/>
    <property type="match status" value="1"/>
</dbReference>
<dbReference type="InterPro" id="IPR007138">
    <property type="entry name" value="ABM_dom"/>
</dbReference>
<dbReference type="Gene3D" id="3.30.70.100">
    <property type="match status" value="1"/>
</dbReference>
<evidence type="ECO:0000259" key="1">
    <source>
        <dbReference type="PROSITE" id="PS51725"/>
    </source>
</evidence>
<proteinExistence type="predicted"/>
<dbReference type="InterPro" id="IPR011008">
    <property type="entry name" value="Dimeric_a/b-barrel"/>
</dbReference>
<evidence type="ECO:0000313" key="3">
    <source>
        <dbReference type="Proteomes" id="UP000612055"/>
    </source>
</evidence>
<sequence>MSTDGKVYVVLVKGRVAKGQAGTFLECFTPLADHVTKHEDGCLSYCVCFDDSDPDAFIIWERYTSKEYLESVHWKSEPFAQFRKDLEAKGVQWTAKEVTKYWETGPGFMQR</sequence>
<dbReference type="EMBL" id="JAEHOE010000011">
    <property type="protein sequence ID" value="KAG2498082.1"/>
    <property type="molecule type" value="Genomic_DNA"/>
</dbReference>
<gene>
    <name evidence="2" type="ORF">HYH03_003840</name>
</gene>
<evidence type="ECO:0000313" key="2">
    <source>
        <dbReference type="EMBL" id="KAG2498082.1"/>
    </source>
</evidence>
<comment type="caution">
    <text evidence="2">The sequence shown here is derived from an EMBL/GenBank/DDBJ whole genome shotgun (WGS) entry which is preliminary data.</text>
</comment>